<name>A0ABN7B3L6_9HEMI</name>
<reference evidence="1 2" key="1">
    <citation type="submission" date="2023-09" db="EMBL/GenBank/DDBJ databases">
        <title>Nesidiocoris tenuis whole genome shotgun sequence.</title>
        <authorList>
            <person name="Shibata T."/>
            <person name="Shimoda M."/>
            <person name="Kobayashi T."/>
            <person name="Uehara T."/>
        </authorList>
    </citation>
    <scope>NUCLEOTIDE SEQUENCE [LARGE SCALE GENOMIC DNA]</scope>
    <source>
        <strain evidence="1 2">Japan</strain>
    </source>
</reference>
<protein>
    <submittedName>
        <fullName evidence="1">Uncharacterized protein</fullName>
    </submittedName>
</protein>
<sequence>MQYPAGEGLLKKVQRGLNDGSVQVSFNSTQRFHHFSLGRPSSALCHFFYDRRVSPLRSNKVTRRKYRGSTLEGPDLFPKLSHLIPEAGEELFSPLWEDLFGLLMTVQRN</sequence>
<dbReference type="Proteomes" id="UP001307889">
    <property type="component" value="Chromosome 10"/>
</dbReference>
<accession>A0ABN7B3L6</accession>
<dbReference type="EMBL" id="AP028918">
    <property type="protein sequence ID" value="BES98995.1"/>
    <property type="molecule type" value="Genomic_DNA"/>
</dbReference>
<gene>
    <name evidence="1" type="ORF">NTJ_11811</name>
</gene>
<proteinExistence type="predicted"/>
<evidence type="ECO:0000313" key="2">
    <source>
        <dbReference type="Proteomes" id="UP001307889"/>
    </source>
</evidence>
<evidence type="ECO:0000313" key="1">
    <source>
        <dbReference type="EMBL" id="BES98995.1"/>
    </source>
</evidence>
<organism evidence="1 2">
    <name type="scientific">Nesidiocoris tenuis</name>
    <dbReference type="NCBI Taxonomy" id="355587"/>
    <lineage>
        <taxon>Eukaryota</taxon>
        <taxon>Metazoa</taxon>
        <taxon>Ecdysozoa</taxon>
        <taxon>Arthropoda</taxon>
        <taxon>Hexapoda</taxon>
        <taxon>Insecta</taxon>
        <taxon>Pterygota</taxon>
        <taxon>Neoptera</taxon>
        <taxon>Paraneoptera</taxon>
        <taxon>Hemiptera</taxon>
        <taxon>Heteroptera</taxon>
        <taxon>Panheteroptera</taxon>
        <taxon>Cimicomorpha</taxon>
        <taxon>Miridae</taxon>
        <taxon>Dicyphina</taxon>
        <taxon>Nesidiocoris</taxon>
    </lineage>
</organism>
<keyword evidence="2" id="KW-1185">Reference proteome</keyword>